<reference evidence="4" key="1">
    <citation type="submission" date="2022-12" db="EMBL/GenBank/DDBJ databases">
        <title>Whole genome sequence analysis of a duck derived balloon bacteium Aerococcus urinaeequi henan2020.</title>
        <authorList>
            <person name="Zhang H."/>
            <person name="Qiao H.X."/>
            <person name="Bian C.Z."/>
            <person name="Shu J.C."/>
        </authorList>
    </citation>
    <scope>NUCLEOTIDE SEQUENCE</scope>
    <source>
        <strain evidence="4">2020-HN-1</strain>
    </source>
</reference>
<evidence type="ECO:0000259" key="3">
    <source>
        <dbReference type="SMART" id="SM00849"/>
    </source>
</evidence>
<dbReference type="Gene3D" id="3.60.15.10">
    <property type="entry name" value="Ribonuclease Z/Hydroxyacylglutathione hydrolase-like"/>
    <property type="match status" value="1"/>
</dbReference>
<evidence type="ECO:0000313" key="5">
    <source>
        <dbReference type="Proteomes" id="UP001164714"/>
    </source>
</evidence>
<dbReference type="InterPro" id="IPR001279">
    <property type="entry name" value="Metallo-B-lactamas"/>
</dbReference>
<dbReference type="PANTHER" id="PTHR43694:SF1">
    <property type="entry name" value="RIBONUCLEASE J"/>
    <property type="match status" value="1"/>
</dbReference>
<dbReference type="EMBL" id="CP114063">
    <property type="protein sequence ID" value="WAT25007.1"/>
    <property type="molecule type" value="Genomic_DNA"/>
</dbReference>
<gene>
    <name evidence="4" type="ORF">OZ415_02645</name>
</gene>
<proteinExistence type="predicted"/>
<evidence type="ECO:0000256" key="1">
    <source>
        <dbReference type="ARBA" id="ARBA00022839"/>
    </source>
</evidence>
<dbReference type="SUPFAM" id="SSF56281">
    <property type="entry name" value="Metallo-hydrolase/oxidoreductase"/>
    <property type="match status" value="1"/>
</dbReference>
<dbReference type="RefSeq" id="WP_269105302.1">
    <property type="nucleotide sequence ID" value="NZ_CP114063.1"/>
</dbReference>
<dbReference type="Pfam" id="PF12706">
    <property type="entry name" value="Lactamase_B_2"/>
    <property type="match status" value="1"/>
</dbReference>
<dbReference type="Gene3D" id="3.40.50.10710">
    <property type="entry name" value="Metallo-hydrolase/oxidoreductase"/>
    <property type="match status" value="1"/>
</dbReference>
<dbReference type="GO" id="GO:0004527">
    <property type="term" value="F:exonuclease activity"/>
    <property type="evidence" value="ECO:0007669"/>
    <property type="project" value="UniProtKB-KW"/>
</dbReference>
<keyword evidence="1" id="KW-0269">Exonuclease</keyword>
<protein>
    <submittedName>
        <fullName evidence="4">MBL fold metallo-hydrolase</fullName>
    </submittedName>
</protein>
<keyword evidence="1" id="KW-0540">Nuclease</keyword>
<dbReference type="Proteomes" id="UP001164714">
    <property type="component" value="Chromosome"/>
</dbReference>
<dbReference type="InterPro" id="IPR036866">
    <property type="entry name" value="RibonucZ/Hydroxyglut_hydro"/>
</dbReference>
<keyword evidence="2" id="KW-0694">RNA-binding</keyword>
<keyword evidence="1" id="KW-0378">Hydrolase</keyword>
<feature type="domain" description="Metallo-beta-lactamase" evidence="3">
    <location>
        <begin position="14"/>
        <end position="236"/>
    </location>
</feature>
<dbReference type="InterPro" id="IPR042173">
    <property type="entry name" value="RNase_J_2"/>
</dbReference>
<sequence length="431" mass="48367">MTTFQIWSGIETIGGNIVEISTHQARVICDFGLTGGANKDQPLENLTDLESTLVEGKLPQIPGLFDTSDFQTIQLAGVESQELKQAIFISHLHIDHMGGLKFLPAEVEVYLTKDSLILYEALIEVGDEVAPVAKLYGVDYGEVVRVGDIQVFFQESDHDIKGIAGIFIQTPEAKFVHTGDFRLTGYHPEKVDQLVGAINHFEPDYVFIEGTSFSFDVEEDRITSEADLLDNLKKGLTEYANDLIVFNPYMRNVERIHYFNQAAKAIGRQLVLEPAYAKVYHAFYPDADFLILSGDMSNDVGSSLENKPGYISLISLKKDPELYLLQNVFENISILADLKPAIYLHTNGEPIGEYMPAYSQMIAYLQSIDIPFVSFGVSGHANQTDLLYIANRIRTKNIIPWHTFKPDYYGKLIANLGLQVVYPKYKKSYIV</sequence>
<evidence type="ECO:0000313" key="4">
    <source>
        <dbReference type="EMBL" id="WAT25007.1"/>
    </source>
</evidence>
<dbReference type="GO" id="GO:0003723">
    <property type="term" value="F:RNA binding"/>
    <property type="evidence" value="ECO:0007669"/>
    <property type="project" value="UniProtKB-KW"/>
</dbReference>
<dbReference type="AlphaFoldDB" id="A0AA47G9V4"/>
<organism evidence="4 5">
    <name type="scientific">Aerococcus urinaeequi</name>
    <dbReference type="NCBI Taxonomy" id="51665"/>
    <lineage>
        <taxon>Bacteria</taxon>
        <taxon>Bacillati</taxon>
        <taxon>Bacillota</taxon>
        <taxon>Bacilli</taxon>
        <taxon>Lactobacillales</taxon>
        <taxon>Aerococcaceae</taxon>
        <taxon>Aerococcus</taxon>
    </lineage>
</organism>
<accession>A0AA47G9V4</accession>
<dbReference type="SMART" id="SM00849">
    <property type="entry name" value="Lactamase_B"/>
    <property type="match status" value="1"/>
</dbReference>
<evidence type="ECO:0000256" key="2">
    <source>
        <dbReference type="ARBA" id="ARBA00022884"/>
    </source>
</evidence>
<dbReference type="PANTHER" id="PTHR43694">
    <property type="entry name" value="RIBONUCLEASE J"/>
    <property type="match status" value="1"/>
</dbReference>
<name>A0AA47G9V4_9LACT</name>